<dbReference type="EMBL" id="JARK01001358">
    <property type="protein sequence ID" value="EYC20393.1"/>
    <property type="molecule type" value="Genomic_DNA"/>
</dbReference>
<keyword evidence="3" id="KW-1185">Reference proteome</keyword>
<reference evidence="3" key="1">
    <citation type="journal article" date="2015" name="Nat. Genet.">
        <title>The genome and transcriptome of the zoonotic hookworm Ancylostoma ceylanicum identify infection-specific gene families.</title>
        <authorList>
            <person name="Schwarz E.M."/>
            <person name="Hu Y."/>
            <person name="Antoshechkin I."/>
            <person name="Miller M.M."/>
            <person name="Sternberg P.W."/>
            <person name="Aroian R.V."/>
        </authorList>
    </citation>
    <scope>NUCLEOTIDE SEQUENCE</scope>
    <source>
        <strain evidence="3">HY135</strain>
    </source>
</reference>
<protein>
    <submittedName>
        <fullName evidence="2">Uncharacterized protein</fullName>
    </submittedName>
</protein>
<feature type="region of interest" description="Disordered" evidence="1">
    <location>
        <begin position="22"/>
        <end position="81"/>
    </location>
</feature>
<name>A0A016V0X2_9BILA</name>
<evidence type="ECO:0000313" key="2">
    <source>
        <dbReference type="EMBL" id="EYC20393.1"/>
    </source>
</evidence>
<organism evidence="2 3">
    <name type="scientific">Ancylostoma ceylanicum</name>
    <dbReference type="NCBI Taxonomy" id="53326"/>
    <lineage>
        <taxon>Eukaryota</taxon>
        <taxon>Metazoa</taxon>
        <taxon>Ecdysozoa</taxon>
        <taxon>Nematoda</taxon>
        <taxon>Chromadorea</taxon>
        <taxon>Rhabditida</taxon>
        <taxon>Rhabditina</taxon>
        <taxon>Rhabditomorpha</taxon>
        <taxon>Strongyloidea</taxon>
        <taxon>Ancylostomatidae</taxon>
        <taxon>Ancylostomatinae</taxon>
        <taxon>Ancylostoma</taxon>
    </lineage>
</organism>
<comment type="caution">
    <text evidence="2">The sequence shown here is derived from an EMBL/GenBank/DDBJ whole genome shotgun (WGS) entry which is preliminary data.</text>
</comment>
<dbReference type="Proteomes" id="UP000024635">
    <property type="component" value="Unassembled WGS sequence"/>
</dbReference>
<accession>A0A016V0X2</accession>
<sequence>MVQPCSGSRPLKFFDRSEIQKAVNKQRDRGEASFGRDNHSEHVEPLHLCPRTPRRGPNPCLRPFGAHCKSSSAKETARRKL</sequence>
<dbReference type="AlphaFoldDB" id="A0A016V0X2"/>
<gene>
    <name evidence="2" type="primary">Acey_s0022.g602</name>
    <name evidence="2" type="ORF">Y032_0022g602</name>
</gene>
<proteinExistence type="predicted"/>
<evidence type="ECO:0000256" key="1">
    <source>
        <dbReference type="SAM" id="MobiDB-lite"/>
    </source>
</evidence>
<feature type="compositionally biased region" description="Basic and acidic residues" evidence="1">
    <location>
        <begin position="22"/>
        <end position="45"/>
    </location>
</feature>
<evidence type="ECO:0000313" key="3">
    <source>
        <dbReference type="Proteomes" id="UP000024635"/>
    </source>
</evidence>